<reference evidence="3" key="1">
    <citation type="submission" date="2011-04" db="EMBL/GenBank/DDBJ databases">
        <title>Evolution of plant cell wall degrading machinery underlies the functional diversity of forest fungi.</title>
        <authorList>
            <consortium name="US DOE Joint Genome Institute (JGI-PGF)"/>
            <person name="Eastwood D.C."/>
            <person name="Floudas D."/>
            <person name="Binder M."/>
            <person name="Majcherczyk A."/>
            <person name="Schneider P."/>
            <person name="Aerts A."/>
            <person name="Asiegbu F.O."/>
            <person name="Baker S.E."/>
            <person name="Barry K."/>
            <person name="Bendiksby M."/>
            <person name="Blumentritt M."/>
            <person name="Coutinho P.M."/>
            <person name="Cullen D."/>
            <person name="Cullen D."/>
            <person name="Gathman A."/>
            <person name="Goodell B."/>
            <person name="Henrissat B."/>
            <person name="Ihrmark K."/>
            <person name="Kauserud H."/>
            <person name="Kohler A."/>
            <person name="LaButti K."/>
            <person name="Lapidus A."/>
            <person name="Lavin J.L."/>
            <person name="Lee Y.-H."/>
            <person name="Lindquist E."/>
            <person name="Lilly W."/>
            <person name="Lucas S."/>
            <person name="Morin E."/>
            <person name="Murat C."/>
            <person name="Oguiza J.A."/>
            <person name="Park J."/>
            <person name="Pisabarro A.G."/>
            <person name="Riley R."/>
            <person name="Rosling A."/>
            <person name="Salamov A."/>
            <person name="Schmidt O."/>
            <person name="Schmutz J."/>
            <person name="Skrede I."/>
            <person name="Stenlid J."/>
            <person name="Wiebenga A."/>
            <person name="Xie X."/>
            <person name="Kues U."/>
            <person name="Hibbett D.S."/>
            <person name="Hoffmeister D."/>
            <person name="Hogberg N."/>
            <person name="Martin F."/>
            <person name="Grigoriev I.V."/>
            <person name="Watkinson S.C."/>
        </authorList>
    </citation>
    <scope>NUCLEOTIDE SEQUENCE</scope>
    <source>
        <strain evidence="3">S7.9</strain>
    </source>
</reference>
<dbReference type="InterPro" id="IPR029063">
    <property type="entry name" value="SAM-dependent_MTases_sf"/>
</dbReference>
<dbReference type="InterPro" id="IPR002877">
    <property type="entry name" value="RNA_MeTrfase_FtsJ_dom"/>
</dbReference>
<accession>F8NVL7</accession>
<sequence length="361" mass="41390">MDAGTQQQPSISSRQYDDEGNGEEDEHRFALEPLIRERGVDEFVELMKLKRKGWEAESLDHHFQQQRIVADNSGEKETRIWFIRMRGVLSEINDASRCIPAKREMSFLDVGCCPGGFTSYIMSTNRRATGVGISLEVESGGHESIISPKLMKKFHIIYADLTYFRFTSTHYEDERLRDIPNCIREQRYDLILLDAHHLRKQAKNVGWNYHRLQIAQLIIALMAIGDNGTIVMKLSNPHRDFPAQMLYMLDVLSLNLILCKPTSMHGNRGTFYAIAKGFGLGSQCTRSDVFLKGLQELWVQLTFGGEEGKGRYMKRGDLDFVVTMECLAEHYVDRLVDLCRGVWAVQAEALRNMFRRKGISV</sequence>
<evidence type="ECO:0000259" key="2">
    <source>
        <dbReference type="Pfam" id="PF01728"/>
    </source>
</evidence>
<evidence type="ECO:0000256" key="1">
    <source>
        <dbReference type="SAM" id="MobiDB-lite"/>
    </source>
</evidence>
<dbReference type="AlphaFoldDB" id="F8NVL7"/>
<evidence type="ECO:0000313" key="3">
    <source>
        <dbReference type="EMBL" id="EGO24855.1"/>
    </source>
</evidence>
<dbReference type="Gene3D" id="3.40.50.12760">
    <property type="match status" value="1"/>
</dbReference>
<organism>
    <name type="scientific">Serpula lacrymans var. lacrymans (strain S7.9)</name>
    <name type="common">Dry rot fungus</name>
    <dbReference type="NCBI Taxonomy" id="578457"/>
    <lineage>
        <taxon>Eukaryota</taxon>
        <taxon>Fungi</taxon>
        <taxon>Dikarya</taxon>
        <taxon>Basidiomycota</taxon>
        <taxon>Agaricomycotina</taxon>
        <taxon>Agaricomycetes</taxon>
        <taxon>Agaricomycetidae</taxon>
        <taxon>Boletales</taxon>
        <taxon>Coniophorineae</taxon>
        <taxon>Serpulaceae</taxon>
        <taxon>Serpula</taxon>
    </lineage>
</organism>
<dbReference type="RefSeq" id="XP_007318874.1">
    <property type="nucleotide sequence ID" value="XM_007318812.1"/>
</dbReference>
<dbReference type="Pfam" id="PF01728">
    <property type="entry name" value="FtsJ"/>
    <property type="match status" value="1"/>
</dbReference>
<feature type="region of interest" description="Disordered" evidence="1">
    <location>
        <begin position="1"/>
        <end position="26"/>
    </location>
</feature>
<name>F8NVL7_SERL9</name>
<gene>
    <name evidence="3" type="ORF">SERLADRAFT_468768</name>
</gene>
<protein>
    <recommendedName>
        <fullName evidence="2">Ribosomal RNA methyltransferase FtsJ domain-containing protein</fullName>
    </recommendedName>
</protein>
<dbReference type="OrthoDB" id="417125at2759"/>
<dbReference type="GO" id="GO:0008168">
    <property type="term" value="F:methyltransferase activity"/>
    <property type="evidence" value="ECO:0007669"/>
    <property type="project" value="InterPro"/>
</dbReference>
<proteinExistence type="predicted"/>
<feature type="compositionally biased region" description="Polar residues" evidence="1">
    <location>
        <begin position="1"/>
        <end position="14"/>
    </location>
</feature>
<dbReference type="GeneID" id="18819472"/>
<dbReference type="KEGG" id="sla:SERLADRAFT_468768"/>
<dbReference type="HOGENOM" id="CLU_043071_1_0_1"/>
<dbReference type="GO" id="GO:0032259">
    <property type="term" value="P:methylation"/>
    <property type="evidence" value="ECO:0007669"/>
    <property type="project" value="InterPro"/>
</dbReference>
<feature type="domain" description="Ribosomal RNA methyltransferase FtsJ" evidence="2">
    <location>
        <begin position="89"/>
        <end position="277"/>
    </location>
</feature>
<dbReference type="SUPFAM" id="SSF53335">
    <property type="entry name" value="S-adenosyl-L-methionine-dependent methyltransferases"/>
    <property type="match status" value="1"/>
</dbReference>
<dbReference type="Proteomes" id="UP000008064">
    <property type="component" value="Unassembled WGS sequence"/>
</dbReference>
<dbReference type="EMBL" id="GL945434">
    <property type="protein sequence ID" value="EGO24855.1"/>
    <property type="molecule type" value="Genomic_DNA"/>
</dbReference>